<feature type="transmembrane region" description="Helical" evidence="1">
    <location>
        <begin position="21"/>
        <end position="41"/>
    </location>
</feature>
<keyword evidence="1" id="KW-0812">Transmembrane</keyword>
<protein>
    <submittedName>
        <fullName evidence="2">PilN domain-containing protein</fullName>
    </submittedName>
</protein>
<keyword evidence="1" id="KW-1133">Transmembrane helix</keyword>
<accession>A0ABS7ARU0</accession>
<dbReference type="Proteomes" id="UP001519921">
    <property type="component" value="Unassembled WGS sequence"/>
</dbReference>
<name>A0ABS7ARU0_9CLOT</name>
<keyword evidence="1" id="KW-0472">Membrane</keyword>
<dbReference type="Pfam" id="PF05137">
    <property type="entry name" value="PilN"/>
    <property type="match status" value="1"/>
</dbReference>
<dbReference type="EMBL" id="JAHXPT010000006">
    <property type="protein sequence ID" value="MBW6410205.1"/>
    <property type="molecule type" value="Genomic_DNA"/>
</dbReference>
<reference evidence="2 3" key="1">
    <citation type="submission" date="2021-07" db="EMBL/GenBank/DDBJ databases">
        <title>Clostridium weizhouense sp. nov., an anaerobic bacterium isolated from activated sludge of Petroleum wastewater.</title>
        <authorList>
            <person name="Li Q."/>
        </authorList>
    </citation>
    <scope>NUCLEOTIDE SEQUENCE [LARGE SCALE GENOMIC DNA]</scope>
    <source>
        <strain evidence="2 3">YB-6</strain>
    </source>
</reference>
<dbReference type="InterPro" id="IPR052534">
    <property type="entry name" value="Extracell_DNA_Util/SecSys_Comp"/>
</dbReference>
<evidence type="ECO:0000313" key="2">
    <source>
        <dbReference type="EMBL" id="MBW6410205.1"/>
    </source>
</evidence>
<sequence>MRDINFFSKYQRQNNQKKDSLIYVYKLAALVGAIIVISLGVNTFRIFSLNKSIESYNEKLNAPDIQEKLNEAEKINFKIDVLSKYDSTLSELSSVISKRDNVSDKLLNDIRSTIPTDVSFKNLEINNDVLTLQGVSKSREAVGEMQHNLKKLDVIREAFVNSLDIGGSVEGEYSFDIKCVIRGVN</sequence>
<evidence type="ECO:0000256" key="1">
    <source>
        <dbReference type="SAM" id="Phobius"/>
    </source>
</evidence>
<evidence type="ECO:0000313" key="3">
    <source>
        <dbReference type="Proteomes" id="UP001519921"/>
    </source>
</evidence>
<dbReference type="PANTHER" id="PTHR40278:SF1">
    <property type="entry name" value="DNA UTILIZATION PROTEIN HOFN"/>
    <property type="match status" value="1"/>
</dbReference>
<dbReference type="InterPro" id="IPR007813">
    <property type="entry name" value="PilN"/>
</dbReference>
<dbReference type="PANTHER" id="PTHR40278">
    <property type="entry name" value="DNA UTILIZATION PROTEIN HOFN"/>
    <property type="match status" value="1"/>
</dbReference>
<keyword evidence="3" id="KW-1185">Reference proteome</keyword>
<dbReference type="RefSeq" id="WP_219779337.1">
    <property type="nucleotide sequence ID" value="NZ_JAHXPT010000006.1"/>
</dbReference>
<proteinExistence type="predicted"/>
<gene>
    <name evidence="2" type="ORF">KYD98_08870</name>
</gene>
<organism evidence="2 3">
    <name type="scientific">Clostridium weizhouense</name>
    <dbReference type="NCBI Taxonomy" id="2859781"/>
    <lineage>
        <taxon>Bacteria</taxon>
        <taxon>Bacillati</taxon>
        <taxon>Bacillota</taxon>
        <taxon>Clostridia</taxon>
        <taxon>Eubacteriales</taxon>
        <taxon>Clostridiaceae</taxon>
        <taxon>Clostridium</taxon>
    </lineage>
</organism>
<comment type="caution">
    <text evidence="2">The sequence shown here is derived from an EMBL/GenBank/DDBJ whole genome shotgun (WGS) entry which is preliminary data.</text>
</comment>